<proteinExistence type="predicted"/>
<accession>A0ACD0NNI4</accession>
<gene>
    <name evidence="1" type="ORF">IE53DRAFT_252377</name>
</gene>
<dbReference type="Proteomes" id="UP000245626">
    <property type="component" value="Unassembled WGS sequence"/>
</dbReference>
<organism evidence="1 2">
    <name type="scientific">Violaceomyces palustris</name>
    <dbReference type="NCBI Taxonomy" id="1673888"/>
    <lineage>
        <taxon>Eukaryota</taxon>
        <taxon>Fungi</taxon>
        <taxon>Dikarya</taxon>
        <taxon>Basidiomycota</taxon>
        <taxon>Ustilaginomycotina</taxon>
        <taxon>Ustilaginomycetes</taxon>
        <taxon>Violaceomycetales</taxon>
        <taxon>Violaceomycetaceae</taxon>
        <taxon>Violaceomyces</taxon>
    </lineage>
</organism>
<evidence type="ECO:0000313" key="2">
    <source>
        <dbReference type="Proteomes" id="UP000245626"/>
    </source>
</evidence>
<protein>
    <submittedName>
        <fullName evidence="1">Uncharacterized protein</fullName>
    </submittedName>
</protein>
<keyword evidence="2" id="KW-1185">Reference proteome</keyword>
<sequence>MLTQAWAEQEPSWVNSSSLSSTWAPVAKRQRQPSISCHSYTARVGDGNPHQNHRFTQVSESLTCASIGCTKYYSASETVSYSISAGGGGFVYLGFDVTRSRGWEEGTNCPADPWQPACLWVQTDLTAYSAQRRTRCHRLPSGEQVSDYASADPYVIYAPNKRQCGLTYHCRNGGSHCSKKGGSYLMPCGPRGTSFCNYGTEDGWGSYEYHRVPSQCR</sequence>
<name>A0ACD0NNI4_9BASI</name>
<evidence type="ECO:0000313" key="1">
    <source>
        <dbReference type="EMBL" id="PWN47403.1"/>
    </source>
</evidence>
<reference evidence="1 2" key="1">
    <citation type="journal article" date="2018" name="Mol. Biol. Evol.">
        <title>Broad Genomic Sampling Reveals a Smut Pathogenic Ancestry of the Fungal Clade Ustilaginomycotina.</title>
        <authorList>
            <person name="Kijpornyongpan T."/>
            <person name="Mondo S.J."/>
            <person name="Barry K."/>
            <person name="Sandor L."/>
            <person name="Lee J."/>
            <person name="Lipzen A."/>
            <person name="Pangilinan J."/>
            <person name="LaButti K."/>
            <person name="Hainaut M."/>
            <person name="Henrissat B."/>
            <person name="Grigoriev I.V."/>
            <person name="Spatafora J.W."/>
            <person name="Aime M.C."/>
        </authorList>
    </citation>
    <scope>NUCLEOTIDE SEQUENCE [LARGE SCALE GENOMIC DNA]</scope>
    <source>
        <strain evidence="1 2">SA 807</strain>
    </source>
</reference>
<dbReference type="EMBL" id="KZ820442">
    <property type="protein sequence ID" value="PWN47403.1"/>
    <property type="molecule type" value="Genomic_DNA"/>
</dbReference>